<evidence type="ECO:0000256" key="5">
    <source>
        <dbReference type="ARBA" id="ARBA00023002"/>
    </source>
</evidence>
<dbReference type="InterPro" id="IPR037069">
    <property type="entry name" value="AcylCoA_DH/ox_N_sf"/>
</dbReference>
<dbReference type="KEGG" id="rdi:CMV14_19620"/>
<organism evidence="10 11">
    <name type="scientific">Rhizorhabdus dicambivorans</name>
    <dbReference type="NCBI Taxonomy" id="1850238"/>
    <lineage>
        <taxon>Bacteria</taxon>
        <taxon>Pseudomonadati</taxon>
        <taxon>Pseudomonadota</taxon>
        <taxon>Alphaproteobacteria</taxon>
        <taxon>Sphingomonadales</taxon>
        <taxon>Sphingomonadaceae</taxon>
        <taxon>Rhizorhabdus</taxon>
    </lineage>
</organism>
<dbReference type="InterPro" id="IPR009075">
    <property type="entry name" value="AcylCo_DH/oxidase_C"/>
</dbReference>
<dbReference type="Gene3D" id="2.40.110.10">
    <property type="entry name" value="Butyryl-CoA Dehydrogenase, subunit A, domain 2"/>
    <property type="match status" value="1"/>
</dbReference>
<dbReference type="InterPro" id="IPR013786">
    <property type="entry name" value="AcylCoA_DH/ox_N"/>
</dbReference>
<evidence type="ECO:0000313" key="10">
    <source>
        <dbReference type="EMBL" id="PCE40132.1"/>
    </source>
</evidence>
<dbReference type="Pfam" id="PF02770">
    <property type="entry name" value="Acyl-CoA_dh_M"/>
    <property type="match status" value="1"/>
</dbReference>
<dbReference type="AlphaFoldDB" id="A0A2A4FQZ1"/>
<feature type="domain" description="Acyl-CoA oxidase/dehydrogenase middle" evidence="8">
    <location>
        <begin position="128"/>
        <end position="222"/>
    </location>
</feature>
<reference evidence="10 11" key="1">
    <citation type="submission" date="2017-09" db="EMBL/GenBank/DDBJ databases">
        <title>The Catabolism of 3,6-Dichlorosalicylic acid is Initiated by the Cytochrome P450 Monooxygenase DsmABC in Rhizorhabdus dicambivorans Ndbn-20.</title>
        <authorList>
            <person name="Na L."/>
        </authorList>
    </citation>
    <scope>NUCLEOTIDE SEQUENCE [LARGE SCALE GENOMIC DNA]</scope>
    <source>
        <strain evidence="10 11">Ndbn-20m</strain>
    </source>
</reference>
<dbReference type="Gene3D" id="1.20.140.10">
    <property type="entry name" value="Butyryl-CoA Dehydrogenase, subunit A, domain 3"/>
    <property type="match status" value="1"/>
</dbReference>
<dbReference type="GO" id="GO:0050660">
    <property type="term" value="F:flavin adenine dinucleotide binding"/>
    <property type="evidence" value="ECO:0007669"/>
    <property type="project" value="InterPro"/>
</dbReference>
<dbReference type="FunFam" id="2.40.110.10:FF:000002">
    <property type="entry name" value="Acyl-CoA dehydrogenase fadE12"/>
    <property type="match status" value="1"/>
</dbReference>
<evidence type="ECO:0000256" key="2">
    <source>
        <dbReference type="ARBA" id="ARBA00009347"/>
    </source>
</evidence>
<evidence type="ECO:0000256" key="6">
    <source>
        <dbReference type="RuleBase" id="RU362125"/>
    </source>
</evidence>
<dbReference type="Proteomes" id="UP000218934">
    <property type="component" value="Unassembled WGS sequence"/>
</dbReference>
<dbReference type="InterPro" id="IPR036250">
    <property type="entry name" value="AcylCo_DH-like_C"/>
</dbReference>
<evidence type="ECO:0000256" key="3">
    <source>
        <dbReference type="ARBA" id="ARBA00022630"/>
    </source>
</evidence>
<dbReference type="OrthoDB" id="9780544at2"/>
<dbReference type="Pfam" id="PF02771">
    <property type="entry name" value="Acyl-CoA_dh_N"/>
    <property type="match status" value="1"/>
</dbReference>
<dbReference type="InterPro" id="IPR046373">
    <property type="entry name" value="Acyl-CoA_Oxase/DH_mid-dom_sf"/>
</dbReference>
<comment type="similarity">
    <text evidence="2 6">Belongs to the acyl-CoA dehydrogenase family.</text>
</comment>
<dbReference type="PANTHER" id="PTHR43292:SF3">
    <property type="entry name" value="ACYL-COA DEHYDROGENASE FADE29"/>
    <property type="match status" value="1"/>
</dbReference>
<dbReference type="SUPFAM" id="SSF47203">
    <property type="entry name" value="Acyl-CoA dehydrogenase C-terminal domain-like"/>
    <property type="match status" value="1"/>
</dbReference>
<evidence type="ECO:0000313" key="11">
    <source>
        <dbReference type="Proteomes" id="UP000218934"/>
    </source>
</evidence>
<feature type="domain" description="Acyl-CoA dehydrogenase/oxidase N-terminal" evidence="9">
    <location>
        <begin position="12"/>
        <end position="119"/>
    </location>
</feature>
<keyword evidence="3 6" id="KW-0285">Flavoprotein</keyword>
<proteinExistence type="inferred from homology"/>
<evidence type="ECO:0008006" key="12">
    <source>
        <dbReference type="Google" id="ProtNLM"/>
    </source>
</evidence>
<evidence type="ECO:0000256" key="4">
    <source>
        <dbReference type="ARBA" id="ARBA00022827"/>
    </source>
</evidence>
<dbReference type="SUPFAM" id="SSF56645">
    <property type="entry name" value="Acyl-CoA dehydrogenase NM domain-like"/>
    <property type="match status" value="1"/>
</dbReference>
<protein>
    <recommendedName>
        <fullName evidence="12">Acyl-CoA dehydrogenase</fullName>
    </recommendedName>
</protein>
<keyword evidence="5 6" id="KW-0560">Oxidoreductase</keyword>
<sequence>MDRFVVSITPNLASFREEVAEFCRTKFPADLRAMLDKGQKFQRQHYVRWQKILQTRKWYAGHWPVEYGGCGWSALQRFVFDDEMLKAGCPYLPPFNHYYVGPILYTFGNEEQKAKYLAPTRDSDILWCQGYSEPSAGSDLAGLRTRAVRDGDHYVVNGQKMWTSNAHIADKVLALVRTSTEDRRTDGISFLMIDTALPGVDIKPITTMDMTNHCNEVFFNDVRVPATELIGEEGKAWTYSRYLLSNERLIGALVGKYRYIYSDLVSFARTTFEGGRPIIEDAFFRRELSEITVLMQTLDAVCHRLLSGVQQGGDLGAAGSILKLRGSEIEQRLGQAMMDVVARRGLPFQLEGRDPEWQGERVGPEKLLGWVTEYLMRRAATIYGGSSEVMHNIIGKAALGLAGV</sequence>
<evidence type="ECO:0000256" key="1">
    <source>
        <dbReference type="ARBA" id="ARBA00001974"/>
    </source>
</evidence>
<dbReference type="InterPro" id="IPR009100">
    <property type="entry name" value="AcylCoA_DH/oxidase_NM_dom_sf"/>
</dbReference>
<comment type="caution">
    <text evidence="10">The sequence shown here is derived from an EMBL/GenBank/DDBJ whole genome shotgun (WGS) entry which is preliminary data.</text>
</comment>
<dbReference type="InterPro" id="IPR006091">
    <property type="entry name" value="Acyl-CoA_Oxase/DH_mid-dom"/>
</dbReference>
<keyword evidence="11" id="KW-1185">Reference proteome</keyword>
<accession>A0A2A4FQZ1</accession>
<comment type="cofactor">
    <cofactor evidence="1 6">
        <name>FAD</name>
        <dbReference type="ChEBI" id="CHEBI:57692"/>
    </cofactor>
</comment>
<feature type="domain" description="Acyl-CoA dehydrogenase/oxidase C-terminal" evidence="7">
    <location>
        <begin position="237"/>
        <end position="398"/>
    </location>
</feature>
<keyword evidence="4 6" id="KW-0274">FAD</keyword>
<dbReference type="GO" id="GO:0016627">
    <property type="term" value="F:oxidoreductase activity, acting on the CH-CH group of donors"/>
    <property type="evidence" value="ECO:0007669"/>
    <property type="project" value="InterPro"/>
</dbReference>
<dbReference type="InterPro" id="IPR052161">
    <property type="entry name" value="Mycobact_Acyl-CoA_DH"/>
</dbReference>
<gene>
    <name evidence="10" type="ORF">COO09_21735</name>
</gene>
<evidence type="ECO:0000259" key="8">
    <source>
        <dbReference type="Pfam" id="PF02770"/>
    </source>
</evidence>
<dbReference type="Gene3D" id="1.10.540.10">
    <property type="entry name" value="Acyl-CoA dehydrogenase/oxidase, N-terminal domain"/>
    <property type="match status" value="1"/>
</dbReference>
<dbReference type="GO" id="GO:0005886">
    <property type="term" value="C:plasma membrane"/>
    <property type="evidence" value="ECO:0007669"/>
    <property type="project" value="TreeGrafter"/>
</dbReference>
<name>A0A2A4FQZ1_9SPHN</name>
<evidence type="ECO:0000259" key="9">
    <source>
        <dbReference type="Pfam" id="PF02771"/>
    </source>
</evidence>
<dbReference type="PANTHER" id="PTHR43292">
    <property type="entry name" value="ACYL-COA DEHYDROGENASE"/>
    <property type="match status" value="1"/>
</dbReference>
<evidence type="ECO:0000259" key="7">
    <source>
        <dbReference type="Pfam" id="PF00441"/>
    </source>
</evidence>
<dbReference type="EMBL" id="NWUF01000034">
    <property type="protein sequence ID" value="PCE40132.1"/>
    <property type="molecule type" value="Genomic_DNA"/>
</dbReference>
<dbReference type="Pfam" id="PF00441">
    <property type="entry name" value="Acyl-CoA_dh_1"/>
    <property type="match status" value="1"/>
</dbReference>